<evidence type="ECO:0000256" key="6">
    <source>
        <dbReference type="ARBA" id="ARBA00022989"/>
    </source>
</evidence>
<feature type="transmembrane region" description="Helical" evidence="8">
    <location>
        <begin position="12"/>
        <end position="38"/>
    </location>
</feature>
<proteinExistence type="predicted"/>
<keyword evidence="4" id="KW-0762">Sugar transport</keyword>
<feature type="transmembrane region" description="Helical" evidence="8">
    <location>
        <begin position="253"/>
        <end position="277"/>
    </location>
</feature>
<evidence type="ECO:0000256" key="5">
    <source>
        <dbReference type="ARBA" id="ARBA00022692"/>
    </source>
</evidence>
<evidence type="ECO:0000256" key="8">
    <source>
        <dbReference type="SAM" id="Phobius"/>
    </source>
</evidence>
<feature type="transmembrane region" description="Helical" evidence="8">
    <location>
        <begin position="418"/>
        <end position="437"/>
    </location>
</feature>
<name>A0A821TWN0_9NEOP</name>
<evidence type="ECO:0000256" key="1">
    <source>
        <dbReference type="ARBA" id="ARBA00004651"/>
    </source>
</evidence>
<dbReference type="PROSITE" id="PS50850">
    <property type="entry name" value="MFS"/>
    <property type="match status" value="1"/>
</dbReference>
<dbReference type="PROSITE" id="PS00217">
    <property type="entry name" value="SUGAR_TRANSPORT_2"/>
    <property type="match status" value="1"/>
</dbReference>
<dbReference type="InterPro" id="IPR005828">
    <property type="entry name" value="MFS_sugar_transport-like"/>
</dbReference>
<dbReference type="Pfam" id="PF00083">
    <property type="entry name" value="Sugar_tr"/>
    <property type="match status" value="1"/>
</dbReference>
<evidence type="ECO:0000256" key="3">
    <source>
        <dbReference type="ARBA" id="ARBA00022475"/>
    </source>
</evidence>
<accession>A0A821TWN0</accession>
<evidence type="ECO:0000313" key="11">
    <source>
        <dbReference type="Proteomes" id="UP000663880"/>
    </source>
</evidence>
<dbReference type="InterPro" id="IPR036259">
    <property type="entry name" value="MFS_trans_sf"/>
</dbReference>
<feature type="transmembrane region" description="Helical" evidence="8">
    <location>
        <begin position="169"/>
        <end position="190"/>
    </location>
</feature>
<sequence>MTDIDKSLISPFIKQCFVCATVCINVLSNGCAYGFPAVLLPQLKLPGSPIPLTKAQESWIASVATIAMLVGNFSMPAVMDRLGRKKAHFIVMIPTAIGWLLIVFATSVESLILARIMHGLSLGQVVLIRAVIIGEYTSPRNRGAFLTLISVAQSSGVFFVHLLGSLVSWQITAGISVLFTILSFVMTFILPESPSWLANNGRYNECEKHFRWLRGDGENEELNELIQARIKHNTERAVNIGELIRSMEFYKPIIISLHVSLITYFSGAMTIAVYGTTIVSNIMGSDVDAHFWLVCLDVTRIVTSFLAVYLVRTFKRRTVLFNSVGLCLLIHVLIVSYVCVRNYVSFDYVAIPALLLILQCVALSSGILPMNNVIVGEIFPLAHRSVGISVTTAIATGFHFAVLKTFPYLLSGVGIEGVYGIYASVICYGFSVIWFAMPETKGRTLQQIEDRFKGIQRVVPEMESLNNNQKC</sequence>
<gene>
    <name evidence="10" type="ORF">PMACD_LOCUS9332</name>
</gene>
<reference evidence="10" key="1">
    <citation type="submission" date="2021-02" db="EMBL/GenBank/DDBJ databases">
        <authorList>
            <person name="Steward A R."/>
        </authorList>
    </citation>
    <scope>NUCLEOTIDE SEQUENCE</scope>
</reference>
<dbReference type="OrthoDB" id="4142200at2759"/>
<keyword evidence="3" id="KW-1003">Cell membrane</keyword>
<feature type="transmembrane region" description="Helical" evidence="8">
    <location>
        <begin position="87"/>
        <end position="106"/>
    </location>
</feature>
<feature type="transmembrane region" description="Helical" evidence="8">
    <location>
        <begin position="112"/>
        <end position="132"/>
    </location>
</feature>
<protein>
    <recommendedName>
        <fullName evidence="9">Major facilitator superfamily (MFS) profile domain-containing protein</fullName>
    </recommendedName>
</protein>
<evidence type="ECO:0000256" key="7">
    <source>
        <dbReference type="ARBA" id="ARBA00023136"/>
    </source>
</evidence>
<feature type="transmembrane region" description="Helical" evidence="8">
    <location>
        <begin position="144"/>
        <end position="163"/>
    </location>
</feature>
<feature type="transmembrane region" description="Helical" evidence="8">
    <location>
        <begin position="58"/>
        <end position="75"/>
    </location>
</feature>
<keyword evidence="5 8" id="KW-0812">Transmembrane</keyword>
<evidence type="ECO:0000256" key="4">
    <source>
        <dbReference type="ARBA" id="ARBA00022597"/>
    </source>
</evidence>
<comment type="caution">
    <text evidence="10">The sequence shown here is derived from an EMBL/GenBank/DDBJ whole genome shotgun (WGS) entry which is preliminary data.</text>
</comment>
<keyword evidence="11" id="KW-1185">Reference proteome</keyword>
<dbReference type="FunFam" id="1.20.1250.20:FF:000218">
    <property type="entry name" value="facilitated trehalose transporter Tret1"/>
    <property type="match status" value="1"/>
</dbReference>
<dbReference type="GO" id="GO:0005886">
    <property type="term" value="C:plasma membrane"/>
    <property type="evidence" value="ECO:0007669"/>
    <property type="project" value="UniProtKB-SubCell"/>
</dbReference>
<keyword evidence="6 8" id="KW-1133">Transmembrane helix</keyword>
<dbReference type="Proteomes" id="UP000663880">
    <property type="component" value="Unassembled WGS sequence"/>
</dbReference>
<evidence type="ECO:0000256" key="2">
    <source>
        <dbReference type="ARBA" id="ARBA00022448"/>
    </source>
</evidence>
<feature type="transmembrane region" description="Helical" evidence="8">
    <location>
        <begin position="386"/>
        <end position="406"/>
    </location>
</feature>
<dbReference type="Gene3D" id="1.20.1250.20">
    <property type="entry name" value="MFS general substrate transporter like domains"/>
    <property type="match status" value="1"/>
</dbReference>
<dbReference type="EMBL" id="CAJOBZ010000026">
    <property type="protein sequence ID" value="CAF4877847.1"/>
    <property type="molecule type" value="Genomic_DNA"/>
</dbReference>
<dbReference type="GO" id="GO:0022857">
    <property type="term" value="F:transmembrane transporter activity"/>
    <property type="evidence" value="ECO:0007669"/>
    <property type="project" value="InterPro"/>
</dbReference>
<feature type="transmembrane region" description="Helical" evidence="8">
    <location>
        <begin position="318"/>
        <end position="338"/>
    </location>
</feature>
<dbReference type="AlphaFoldDB" id="A0A821TWN0"/>
<organism evidence="10 11">
    <name type="scientific">Pieris macdunnoughi</name>
    <dbReference type="NCBI Taxonomy" id="345717"/>
    <lineage>
        <taxon>Eukaryota</taxon>
        <taxon>Metazoa</taxon>
        <taxon>Ecdysozoa</taxon>
        <taxon>Arthropoda</taxon>
        <taxon>Hexapoda</taxon>
        <taxon>Insecta</taxon>
        <taxon>Pterygota</taxon>
        <taxon>Neoptera</taxon>
        <taxon>Endopterygota</taxon>
        <taxon>Lepidoptera</taxon>
        <taxon>Glossata</taxon>
        <taxon>Ditrysia</taxon>
        <taxon>Papilionoidea</taxon>
        <taxon>Pieridae</taxon>
        <taxon>Pierinae</taxon>
        <taxon>Pieris</taxon>
    </lineage>
</organism>
<evidence type="ECO:0000313" key="10">
    <source>
        <dbReference type="EMBL" id="CAF4877847.1"/>
    </source>
</evidence>
<evidence type="ECO:0000259" key="9">
    <source>
        <dbReference type="PROSITE" id="PS50850"/>
    </source>
</evidence>
<comment type="subcellular location">
    <subcellularLocation>
        <location evidence="1">Cell membrane</location>
        <topology evidence="1">Multi-pass membrane protein</topology>
    </subcellularLocation>
</comment>
<feature type="domain" description="Major facilitator superfamily (MFS) profile" evidence="9">
    <location>
        <begin position="1"/>
        <end position="441"/>
    </location>
</feature>
<keyword evidence="7 8" id="KW-0472">Membrane</keyword>
<dbReference type="SUPFAM" id="SSF103473">
    <property type="entry name" value="MFS general substrate transporter"/>
    <property type="match status" value="1"/>
</dbReference>
<feature type="transmembrane region" description="Helical" evidence="8">
    <location>
        <begin position="289"/>
        <end position="311"/>
    </location>
</feature>
<dbReference type="PANTHER" id="PTHR48021:SF68">
    <property type="entry name" value="MAJOR FACILITATOR SUPERFAMILY (MFS) PROFILE DOMAIN-CONTAINING PROTEIN"/>
    <property type="match status" value="1"/>
</dbReference>
<dbReference type="InterPro" id="IPR020846">
    <property type="entry name" value="MFS_dom"/>
</dbReference>
<dbReference type="InterPro" id="IPR005829">
    <property type="entry name" value="Sugar_transporter_CS"/>
</dbReference>
<feature type="transmembrane region" description="Helical" evidence="8">
    <location>
        <begin position="350"/>
        <end position="374"/>
    </location>
</feature>
<keyword evidence="2" id="KW-0813">Transport</keyword>
<dbReference type="InterPro" id="IPR050549">
    <property type="entry name" value="MFS_Trehalose_Transporter"/>
</dbReference>
<dbReference type="PANTHER" id="PTHR48021">
    <property type="match status" value="1"/>
</dbReference>